<evidence type="ECO:0000313" key="3">
    <source>
        <dbReference type="EMBL" id="KAK9920742.1"/>
    </source>
</evidence>
<feature type="compositionally biased region" description="Polar residues" evidence="1">
    <location>
        <begin position="16"/>
        <end position="28"/>
    </location>
</feature>
<comment type="caution">
    <text evidence="3">The sequence shown here is derived from an EMBL/GenBank/DDBJ whole genome shotgun (WGS) entry which is preliminary data.</text>
</comment>
<proteinExistence type="predicted"/>
<feature type="compositionally biased region" description="Pro residues" evidence="1">
    <location>
        <begin position="126"/>
        <end position="154"/>
    </location>
</feature>
<evidence type="ECO:0000256" key="1">
    <source>
        <dbReference type="SAM" id="MobiDB-lite"/>
    </source>
</evidence>
<feature type="domain" description="DUF7086" evidence="2">
    <location>
        <begin position="218"/>
        <end position="350"/>
    </location>
</feature>
<protein>
    <recommendedName>
        <fullName evidence="2">DUF7086 domain-containing protein</fullName>
    </recommendedName>
</protein>
<keyword evidence="4" id="KW-1185">Reference proteome</keyword>
<reference evidence="3 4" key="1">
    <citation type="journal article" date="2023" name="G3 (Bethesda)">
        <title>A chromosome-length genome assembly and annotation of blackberry (Rubus argutus, cv. 'Hillquist').</title>
        <authorList>
            <person name="Bruna T."/>
            <person name="Aryal R."/>
            <person name="Dudchenko O."/>
            <person name="Sargent D.J."/>
            <person name="Mead D."/>
            <person name="Buti M."/>
            <person name="Cavallini A."/>
            <person name="Hytonen T."/>
            <person name="Andres J."/>
            <person name="Pham M."/>
            <person name="Weisz D."/>
            <person name="Mascagni F."/>
            <person name="Usai G."/>
            <person name="Natali L."/>
            <person name="Bassil N."/>
            <person name="Fernandez G.E."/>
            <person name="Lomsadze A."/>
            <person name="Armour M."/>
            <person name="Olukolu B."/>
            <person name="Poorten T."/>
            <person name="Britton C."/>
            <person name="Davik J."/>
            <person name="Ashrafi H."/>
            <person name="Aiden E.L."/>
            <person name="Borodovsky M."/>
            <person name="Worthington M."/>
        </authorList>
    </citation>
    <scope>NUCLEOTIDE SEQUENCE [LARGE SCALE GENOMIC DNA]</scope>
    <source>
        <strain evidence="3">PI 553951</strain>
    </source>
</reference>
<dbReference type="InterPro" id="IPR055513">
    <property type="entry name" value="DUF7086"/>
</dbReference>
<dbReference type="Proteomes" id="UP001457282">
    <property type="component" value="Unassembled WGS sequence"/>
</dbReference>
<dbReference type="PANTHER" id="PTHR34272:SF1">
    <property type="entry name" value="EXPRESSED PROTEIN"/>
    <property type="match status" value="1"/>
</dbReference>
<sequence>MTSSKPFDDHEELLTLQLSTGRNSTKPNQQPPLSISTPSTTSAPSSSTTSAPSSSTTSVPSSSTTSAPPSSTTSTTSAPSSSTTSAPPSSTTSAPPSLTTSAHSSSTTSASSSSTTSAPPSSTTSAPPPSTTSAPPPSTQSAPPPSIPSPPPSLLPFYMTSHMPPLNPNPPAASTHEAAAGPSRARRYPIQTLGKGKTEDIPAPYPWATTKRAKVYSLEYMLSNGMKKSSGKVQCKKCDQKYEIEYDLEQKFVEVASYVSQHKSAMHDRAPTVWMTPTLPDCKLCGQNNCVKPETDKKRKINWLFLLLGQMLGMCKLSELKYFCKHTANHRTGAKDRVLYLTYLGLLKQLDPNGPFDVASKQC</sequence>
<dbReference type="AlphaFoldDB" id="A0AAW1W8J4"/>
<evidence type="ECO:0000259" key="2">
    <source>
        <dbReference type="Pfam" id="PF23324"/>
    </source>
</evidence>
<feature type="compositionally biased region" description="Low complexity" evidence="1">
    <location>
        <begin position="31"/>
        <end position="125"/>
    </location>
</feature>
<name>A0AAW1W8J4_RUBAR</name>
<feature type="region of interest" description="Disordered" evidence="1">
    <location>
        <begin position="1"/>
        <end position="186"/>
    </location>
</feature>
<organism evidence="3 4">
    <name type="scientific">Rubus argutus</name>
    <name type="common">Southern blackberry</name>
    <dbReference type="NCBI Taxonomy" id="59490"/>
    <lineage>
        <taxon>Eukaryota</taxon>
        <taxon>Viridiplantae</taxon>
        <taxon>Streptophyta</taxon>
        <taxon>Embryophyta</taxon>
        <taxon>Tracheophyta</taxon>
        <taxon>Spermatophyta</taxon>
        <taxon>Magnoliopsida</taxon>
        <taxon>eudicotyledons</taxon>
        <taxon>Gunneridae</taxon>
        <taxon>Pentapetalae</taxon>
        <taxon>rosids</taxon>
        <taxon>fabids</taxon>
        <taxon>Rosales</taxon>
        <taxon>Rosaceae</taxon>
        <taxon>Rosoideae</taxon>
        <taxon>Rosoideae incertae sedis</taxon>
        <taxon>Rubus</taxon>
    </lineage>
</organism>
<evidence type="ECO:0000313" key="4">
    <source>
        <dbReference type="Proteomes" id="UP001457282"/>
    </source>
</evidence>
<dbReference type="Pfam" id="PF23324">
    <property type="entry name" value="DUF7086"/>
    <property type="match status" value="1"/>
</dbReference>
<dbReference type="EMBL" id="JBEDUW010000006">
    <property type="protein sequence ID" value="KAK9920742.1"/>
    <property type="molecule type" value="Genomic_DNA"/>
</dbReference>
<dbReference type="PANTHER" id="PTHR34272">
    <property type="entry name" value="EXPRESSED PROTEIN"/>
    <property type="match status" value="1"/>
</dbReference>
<accession>A0AAW1W8J4</accession>
<gene>
    <name evidence="3" type="ORF">M0R45_029288</name>
</gene>